<feature type="domain" description="Amidase" evidence="2">
    <location>
        <begin position="31"/>
        <end position="459"/>
    </location>
</feature>
<dbReference type="SUPFAM" id="SSF75304">
    <property type="entry name" value="Amidase signature (AS) enzymes"/>
    <property type="match status" value="1"/>
</dbReference>
<dbReference type="PANTHER" id="PTHR11895:SF7">
    <property type="entry name" value="GLUTAMYL-TRNA(GLN) AMIDOTRANSFERASE SUBUNIT A, MITOCHONDRIAL"/>
    <property type="match status" value="1"/>
</dbReference>
<dbReference type="RefSeq" id="WP_137484124.1">
    <property type="nucleotide sequence ID" value="NZ_SZZP01000057.1"/>
</dbReference>
<comment type="similarity">
    <text evidence="1">Belongs to the amidase family.</text>
</comment>
<gene>
    <name evidence="3" type="ORF">FDV58_40965</name>
</gene>
<dbReference type="GO" id="GO:0003824">
    <property type="term" value="F:catalytic activity"/>
    <property type="evidence" value="ECO:0007669"/>
    <property type="project" value="InterPro"/>
</dbReference>
<organism evidence="3 4">
    <name type="scientific">Bradyrhizobium elkanii</name>
    <dbReference type="NCBI Taxonomy" id="29448"/>
    <lineage>
        <taxon>Bacteria</taxon>
        <taxon>Pseudomonadati</taxon>
        <taxon>Pseudomonadota</taxon>
        <taxon>Alphaproteobacteria</taxon>
        <taxon>Hyphomicrobiales</taxon>
        <taxon>Nitrobacteraceae</taxon>
        <taxon>Bradyrhizobium</taxon>
    </lineage>
</organism>
<dbReference type="Proteomes" id="UP000305095">
    <property type="component" value="Unassembled WGS sequence"/>
</dbReference>
<accession>A0A4U6RAQ4</accession>
<evidence type="ECO:0000313" key="4">
    <source>
        <dbReference type="Proteomes" id="UP000305095"/>
    </source>
</evidence>
<evidence type="ECO:0000256" key="1">
    <source>
        <dbReference type="ARBA" id="ARBA00009199"/>
    </source>
</evidence>
<sequence>MPSRDIRDLYQTSDAIGLAKLIQRRDVTPSELMEAAIAQAEKINPCINALVSSDYELARSQARAYEANTTFAGVPYLEKNYAVQVAGFRTTNGSKFLHRLAPIAASDSEAVCRLRSAGLIPFGMTNSPEMGLDWATEPIVYGATLNPWNLAFSASGSSGGAAAAVAARIVPVAGGSDGGGSIRMPASFCGLVGLKPSRGRIPNPWQGVVVPGSVLGCLSRTVRDTAAYLDVTSGQCPGDYFTPPTRDGSFVELSAREPGRLRIGLAKSLPSGLKLDPEIADCLDETARLLENCGHRVEPCELSLFSESHRAARARIWAVQLAQRLIAAEEAFGTRMLDDDIEPYTRSLMEKGKSIDAVTFAGDIETARNSARDIAGQLARYDVVLSPVYPGHTFRRGEGCYKGDYTAWSEQKKLAFSEYLSPINESGVPAISLPVGEFGDGLPFGVQLVGRYGDEITLLQIANALEQQLRWHERQPAIVKEMSHGIAVTCGSAKFGLPLGSRK</sequence>
<evidence type="ECO:0000259" key="2">
    <source>
        <dbReference type="Pfam" id="PF01425"/>
    </source>
</evidence>
<name>A0A4U6RAQ4_BRAEL</name>
<dbReference type="AlphaFoldDB" id="A0A4U6RAQ4"/>
<comment type="caution">
    <text evidence="3">The sequence shown here is derived from an EMBL/GenBank/DDBJ whole genome shotgun (WGS) entry which is preliminary data.</text>
</comment>
<dbReference type="InterPro" id="IPR023631">
    <property type="entry name" value="Amidase_dom"/>
</dbReference>
<proteinExistence type="inferred from homology"/>
<dbReference type="Gene3D" id="3.90.1300.10">
    <property type="entry name" value="Amidase signature (AS) domain"/>
    <property type="match status" value="1"/>
</dbReference>
<dbReference type="Pfam" id="PF01425">
    <property type="entry name" value="Amidase"/>
    <property type="match status" value="1"/>
</dbReference>
<evidence type="ECO:0000313" key="3">
    <source>
        <dbReference type="EMBL" id="TKV70899.1"/>
    </source>
</evidence>
<dbReference type="EMBL" id="SZZP01000057">
    <property type="protein sequence ID" value="TKV70899.1"/>
    <property type="molecule type" value="Genomic_DNA"/>
</dbReference>
<dbReference type="InterPro" id="IPR036928">
    <property type="entry name" value="AS_sf"/>
</dbReference>
<dbReference type="PANTHER" id="PTHR11895">
    <property type="entry name" value="TRANSAMIDASE"/>
    <property type="match status" value="1"/>
</dbReference>
<protein>
    <submittedName>
        <fullName evidence="3">Amidase</fullName>
    </submittedName>
</protein>
<dbReference type="InterPro" id="IPR000120">
    <property type="entry name" value="Amidase"/>
</dbReference>
<reference evidence="3 4" key="1">
    <citation type="submission" date="2019-05" db="EMBL/GenBank/DDBJ databases">
        <title>Draft Genome of Bradyrhizobium elkanii strain SEMIA 938, Used in Commercial Inoculants for Lupinus spp. in Brazil.</title>
        <authorList>
            <person name="Hungria M."/>
            <person name="Delamuta J.R.M."/>
            <person name="Ribeiro R.A."/>
            <person name="Nogueira M.A."/>
        </authorList>
    </citation>
    <scope>NUCLEOTIDE SEQUENCE [LARGE SCALE GENOMIC DNA]</scope>
    <source>
        <strain evidence="3 4">Semia 938</strain>
    </source>
</reference>